<proteinExistence type="predicted"/>
<evidence type="ECO:0000256" key="11">
    <source>
        <dbReference type="ARBA" id="ARBA00022989"/>
    </source>
</evidence>
<dbReference type="SUPFAM" id="SSF46626">
    <property type="entry name" value="Cytochrome c"/>
    <property type="match status" value="2"/>
</dbReference>
<evidence type="ECO:0000256" key="3">
    <source>
        <dbReference type="ARBA" id="ARBA00017819"/>
    </source>
</evidence>
<dbReference type="EC" id="7.1.1.8" evidence="2"/>
<feature type="domain" description="Cytochrome c" evidence="16">
    <location>
        <begin position="60"/>
        <end position="139"/>
    </location>
</feature>
<evidence type="ECO:0000256" key="13">
    <source>
        <dbReference type="ARBA" id="ARBA00023136"/>
    </source>
</evidence>
<evidence type="ECO:0000256" key="12">
    <source>
        <dbReference type="ARBA" id="ARBA00023004"/>
    </source>
</evidence>
<dbReference type="GO" id="GO:0008121">
    <property type="term" value="F:quinol-cytochrome-c reductase activity"/>
    <property type="evidence" value="ECO:0007669"/>
    <property type="project" value="UniProtKB-EC"/>
</dbReference>
<evidence type="ECO:0000313" key="17">
    <source>
        <dbReference type="EMBL" id="CAB4584436.1"/>
    </source>
</evidence>
<evidence type="ECO:0000256" key="9">
    <source>
        <dbReference type="ARBA" id="ARBA00022737"/>
    </source>
</evidence>
<evidence type="ECO:0000256" key="4">
    <source>
        <dbReference type="ARBA" id="ARBA00022448"/>
    </source>
</evidence>
<evidence type="ECO:0000256" key="15">
    <source>
        <dbReference type="SAM" id="Phobius"/>
    </source>
</evidence>
<reference evidence="17" key="1">
    <citation type="submission" date="2020-05" db="EMBL/GenBank/DDBJ databases">
        <authorList>
            <person name="Chiriac C."/>
            <person name="Salcher M."/>
            <person name="Ghai R."/>
            <person name="Kavagutti S V."/>
        </authorList>
    </citation>
    <scope>NUCLEOTIDE SEQUENCE</scope>
</reference>
<feature type="transmembrane region" description="Helical" evidence="15">
    <location>
        <begin position="253"/>
        <end position="272"/>
    </location>
</feature>
<evidence type="ECO:0000256" key="2">
    <source>
        <dbReference type="ARBA" id="ARBA00012951"/>
    </source>
</evidence>
<dbReference type="AlphaFoldDB" id="A0A6J6F785"/>
<organism evidence="17">
    <name type="scientific">freshwater metagenome</name>
    <dbReference type="NCBI Taxonomy" id="449393"/>
    <lineage>
        <taxon>unclassified sequences</taxon>
        <taxon>metagenomes</taxon>
        <taxon>ecological metagenomes</taxon>
    </lineage>
</organism>
<evidence type="ECO:0000256" key="1">
    <source>
        <dbReference type="ARBA" id="ARBA00004651"/>
    </source>
</evidence>
<comment type="subcellular location">
    <subcellularLocation>
        <location evidence="1">Cell membrane</location>
        <topology evidence="1">Multi-pass membrane protein</topology>
    </subcellularLocation>
</comment>
<dbReference type="PIRSF" id="PIRSF000007">
    <property type="entry name" value="Ubiq_cycred_cyc"/>
    <property type="match status" value="1"/>
</dbReference>
<dbReference type="GO" id="GO:0005506">
    <property type="term" value="F:iron ion binding"/>
    <property type="evidence" value="ECO:0007669"/>
    <property type="project" value="InterPro"/>
</dbReference>
<evidence type="ECO:0000256" key="5">
    <source>
        <dbReference type="ARBA" id="ARBA00022475"/>
    </source>
</evidence>
<comment type="catalytic activity">
    <reaction evidence="14">
        <text>a quinol + 2 Fe(III)-[cytochrome c](out) = a quinone + 2 Fe(II)-[cytochrome c](out) + 2 H(+)(out)</text>
        <dbReference type="Rhea" id="RHEA:11484"/>
        <dbReference type="Rhea" id="RHEA-COMP:10350"/>
        <dbReference type="Rhea" id="RHEA-COMP:14399"/>
        <dbReference type="ChEBI" id="CHEBI:15378"/>
        <dbReference type="ChEBI" id="CHEBI:24646"/>
        <dbReference type="ChEBI" id="CHEBI:29033"/>
        <dbReference type="ChEBI" id="CHEBI:29034"/>
        <dbReference type="ChEBI" id="CHEBI:132124"/>
        <dbReference type="EC" id="7.1.1.8"/>
    </reaction>
</comment>
<dbReference type="Pfam" id="PF00034">
    <property type="entry name" value="Cytochrom_C"/>
    <property type="match status" value="1"/>
</dbReference>
<keyword evidence="12" id="KW-0408">Iron</keyword>
<dbReference type="PANTHER" id="PTHR33751:SF13">
    <property type="entry name" value="CYTOCHROME BC1 COMPLEX CYTOCHROME C SUBUNIT"/>
    <property type="match status" value="1"/>
</dbReference>
<dbReference type="Gene3D" id="1.10.760.10">
    <property type="entry name" value="Cytochrome c-like domain"/>
    <property type="match status" value="2"/>
</dbReference>
<dbReference type="EMBL" id="CAEZTT010000168">
    <property type="protein sequence ID" value="CAB4584436.1"/>
    <property type="molecule type" value="Genomic_DNA"/>
</dbReference>
<dbReference type="GO" id="GO:0020037">
    <property type="term" value="F:heme binding"/>
    <property type="evidence" value="ECO:0007669"/>
    <property type="project" value="InterPro"/>
</dbReference>
<evidence type="ECO:0000256" key="8">
    <source>
        <dbReference type="ARBA" id="ARBA00022723"/>
    </source>
</evidence>
<dbReference type="InterPro" id="IPR009056">
    <property type="entry name" value="Cyt_c-like_dom"/>
</dbReference>
<dbReference type="InterPro" id="IPR036909">
    <property type="entry name" value="Cyt_c-like_dom_sf"/>
</dbReference>
<dbReference type="GO" id="GO:0005886">
    <property type="term" value="C:plasma membrane"/>
    <property type="evidence" value="ECO:0007669"/>
    <property type="project" value="UniProtKB-SubCell"/>
</dbReference>
<keyword evidence="13 15" id="KW-0472">Membrane</keyword>
<evidence type="ECO:0000259" key="16">
    <source>
        <dbReference type="PROSITE" id="PS51007"/>
    </source>
</evidence>
<keyword evidence="10" id="KW-1278">Translocase</keyword>
<accession>A0A6J6F785</accession>
<evidence type="ECO:0000256" key="6">
    <source>
        <dbReference type="ARBA" id="ARBA00022617"/>
    </source>
</evidence>
<keyword evidence="6" id="KW-0349">Heme</keyword>
<dbReference type="Pfam" id="PF13442">
    <property type="entry name" value="Cytochrome_CBB3"/>
    <property type="match status" value="1"/>
</dbReference>
<keyword evidence="7 15" id="KW-0812">Transmembrane</keyword>
<keyword evidence="11 15" id="KW-1133">Transmembrane helix</keyword>
<keyword evidence="4" id="KW-0813">Transport</keyword>
<evidence type="ECO:0000256" key="14">
    <source>
        <dbReference type="ARBA" id="ARBA00029351"/>
    </source>
</evidence>
<protein>
    <recommendedName>
        <fullName evidence="3">Cytochrome bc1 complex cytochrome c subunit</fullName>
        <ecNumber evidence="2">7.1.1.8</ecNumber>
    </recommendedName>
</protein>
<evidence type="ECO:0000256" key="7">
    <source>
        <dbReference type="ARBA" id="ARBA00022692"/>
    </source>
</evidence>
<dbReference type="InterPro" id="IPR009152">
    <property type="entry name" value="bc1_cytC-su"/>
</dbReference>
<dbReference type="PROSITE" id="PS51007">
    <property type="entry name" value="CYTC"/>
    <property type="match status" value="2"/>
</dbReference>
<dbReference type="PANTHER" id="PTHR33751">
    <property type="entry name" value="CBB3-TYPE CYTOCHROME C OXIDASE SUBUNIT FIXP"/>
    <property type="match status" value="1"/>
</dbReference>
<keyword evidence="8" id="KW-0479">Metal-binding</keyword>
<feature type="domain" description="Cytochrome c" evidence="16">
    <location>
        <begin position="155"/>
        <end position="233"/>
    </location>
</feature>
<keyword evidence="5" id="KW-1003">Cell membrane</keyword>
<keyword evidence="9" id="KW-0677">Repeat</keyword>
<name>A0A6J6F785_9ZZZZ</name>
<gene>
    <name evidence="17" type="ORF">UFOPK1726_01133</name>
</gene>
<feature type="transmembrane region" description="Helical" evidence="15">
    <location>
        <begin position="20"/>
        <end position="38"/>
    </location>
</feature>
<sequence length="275" mass="28730">MANRSKTVGISRFRKHPAAIFVVMLLGLIITSGIYTVGATATNQLAKSSVDAAAIMNDPASIDAGKRLFATGCATCHGLDAQGNSDGPTLIGVGAASVHFQVSSGRMPMAAPGAQVMRKATQYTEEQTLQLAAYVASLSPGPEIPTAAQLNWAGADLGKGGELFRANCAQCHSFSGRGGALTEGKYAPTLMLATPQQIYEAMITGPQAMPIFNDQTLNVEEKQAVIAYIEFLKDSPNPGGFELGRYGPVAEGLFLWTVGIGALLLVAIWIGVKAK</sequence>
<dbReference type="InterPro" id="IPR050597">
    <property type="entry name" value="Cytochrome_c_Oxidase_Subunit"/>
</dbReference>
<evidence type="ECO:0000256" key="10">
    <source>
        <dbReference type="ARBA" id="ARBA00022967"/>
    </source>
</evidence>